<comment type="caution">
    <text evidence="2">The sequence shown here is derived from an EMBL/GenBank/DDBJ whole genome shotgun (WGS) entry which is preliminary data.</text>
</comment>
<evidence type="ECO:0000313" key="2">
    <source>
        <dbReference type="EMBL" id="MPC91319.1"/>
    </source>
</evidence>
<sequence>MVVAGVVALVVTVVKVVAAMVIKVVATHYPTPASFNPFCPRLVCSSLHSFRHLSSGPSLPLVPPSPPCIPPMSTV</sequence>
<dbReference type="Proteomes" id="UP000324222">
    <property type="component" value="Unassembled WGS sequence"/>
</dbReference>
<accession>A0A5B7J919</accession>
<feature type="region of interest" description="Disordered" evidence="1">
    <location>
        <begin position="53"/>
        <end position="75"/>
    </location>
</feature>
<dbReference type="AlphaFoldDB" id="A0A5B7J919"/>
<proteinExistence type="predicted"/>
<name>A0A5B7J919_PORTR</name>
<dbReference type="EMBL" id="VSRR010087350">
    <property type="protein sequence ID" value="MPC91319.1"/>
    <property type="molecule type" value="Genomic_DNA"/>
</dbReference>
<evidence type="ECO:0000313" key="3">
    <source>
        <dbReference type="Proteomes" id="UP000324222"/>
    </source>
</evidence>
<keyword evidence="3" id="KW-1185">Reference proteome</keyword>
<gene>
    <name evidence="2" type="ORF">E2C01_086346</name>
</gene>
<reference evidence="2 3" key="1">
    <citation type="submission" date="2019-05" db="EMBL/GenBank/DDBJ databases">
        <title>Another draft genome of Portunus trituberculatus and its Hox gene families provides insights of decapod evolution.</title>
        <authorList>
            <person name="Jeong J.-H."/>
            <person name="Song I."/>
            <person name="Kim S."/>
            <person name="Choi T."/>
            <person name="Kim D."/>
            <person name="Ryu S."/>
            <person name="Kim W."/>
        </authorList>
    </citation>
    <scope>NUCLEOTIDE SEQUENCE [LARGE SCALE GENOMIC DNA]</scope>
    <source>
        <tissue evidence="2">Muscle</tissue>
    </source>
</reference>
<feature type="compositionally biased region" description="Pro residues" evidence="1">
    <location>
        <begin position="60"/>
        <end position="75"/>
    </location>
</feature>
<organism evidence="2 3">
    <name type="scientific">Portunus trituberculatus</name>
    <name type="common">Swimming crab</name>
    <name type="synonym">Neptunus trituberculatus</name>
    <dbReference type="NCBI Taxonomy" id="210409"/>
    <lineage>
        <taxon>Eukaryota</taxon>
        <taxon>Metazoa</taxon>
        <taxon>Ecdysozoa</taxon>
        <taxon>Arthropoda</taxon>
        <taxon>Crustacea</taxon>
        <taxon>Multicrustacea</taxon>
        <taxon>Malacostraca</taxon>
        <taxon>Eumalacostraca</taxon>
        <taxon>Eucarida</taxon>
        <taxon>Decapoda</taxon>
        <taxon>Pleocyemata</taxon>
        <taxon>Brachyura</taxon>
        <taxon>Eubrachyura</taxon>
        <taxon>Portunoidea</taxon>
        <taxon>Portunidae</taxon>
        <taxon>Portuninae</taxon>
        <taxon>Portunus</taxon>
    </lineage>
</organism>
<evidence type="ECO:0000256" key="1">
    <source>
        <dbReference type="SAM" id="MobiDB-lite"/>
    </source>
</evidence>
<protein>
    <submittedName>
        <fullName evidence="2">Uncharacterized protein</fullName>
    </submittedName>
</protein>